<comment type="caution">
    <text evidence="2">The sequence shown here is derived from an EMBL/GenBank/DDBJ whole genome shotgun (WGS) entry which is preliminary data.</text>
</comment>
<feature type="transmembrane region" description="Helical" evidence="1">
    <location>
        <begin position="37"/>
        <end position="56"/>
    </location>
</feature>
<dbReference type="OrthoDB" id="64737at2"/>
<evidence type="ECO:0000313" key="3">
    <source>
        <dbReference type="Proteomes" id="UP000294850"/>
    </source>
</evidence>
<evidence type="ECO:0000256" key="1">
    <source>
        <dbReference type="SAM" id="Phobius"/>
    </source>
</evidence>
<evidence type="ECO:0000313" key="2">
    <source>
        <dbReference type="EMBL" id="TDE09418.1"/>
    </source>
</evidence>
<proteinExistence type="predicted"/>
<accession>A0A4V2Z2M6</accession>
<keyword evidence="1" id="KW-1133">Transmembrane helix</keyword>
<protein>
    <submittedName>
        <fullName evidence="2">DUF1345 domain-containing protein</fullName>
    </submittedName>
</protein>
<keyword evidence="1" id="KW-0812">Transmembrane</keyword>
<dbReference type="AlphaFoldDB" id="A0A4V2Z2M6"/>
<feature type="transmembrane region" description="Helical" evidence="1">
    <location>
        <begin position="12"/>
        <end position="31"/>
    </location>
</feature>
<feature type="transmembrane region" description="Helical" evidence="1">
    <location>
        <begin position="108"/>
        <end position="126"/>
    </location>
</feature>
<dbReference type="RefSeq" id="WP_131962184.1">
    <property type="nucleotide sequence ID" value="NZ_SMFL01000020.1"/>
</dbReference>
<name>A0A4V2Z2M6_9BACT</name>
<keyword evidence="3" id="KW-1185">Reference proteome</keyword>
<gene>
    <name evidence="2" type="ORF">E0F88_30840</name>
</gene>
<dbReference type="Pfam" id="PF07077">
    <property type="entry name" value="DUF1345"/>
    <property type="match status" value="1"/>
</dbReference>
<feature type="transmembrane region" description="Helical" evidence="1">
    <location>
        <begin position="77"/>
        <end position="96"/>
    </location>
</feature>
<feature type="transmembrane region" description="Helical" evidence="1">
    <location>
        <begin position="196"/>
        <end position="218"/>
    </location>
</feature>
<sequence>MKFINRLDAHHKLYIALAVGLIAFLLALGAFSKPVHIMVTWLAYCLTSLALSWITILSSHPAEVKHEVHAQDSSRTLIFLFAVAAAFVSLFAILILLQGTGQQSKSDLTAHILLSLGSVISSWWLVHTTFTLRYAHLYYCNIEHDLKGKNQKPEGLEFPNEKEPDYLDFTYFSFVIGMTFQVSDVQITSKRIRRLALMHGVLAFAFNTVIVALSINIVSGLMQK</sequence>
<organism evidence="2 3">
    <name type="scientific">Dyadobacter psychrotolerans</name>
    <dbReference type="NCBI Taxonomy" id="2541721"/>
    <lineage>
        <taxon>Bacteria</taxon>
        <taxon>Pseudomonadati</taxon>
        <taxon>Bacteroidota</taxon>
        <taxon>Cytophagia</taxon>
        <taxon>Cytophagales</taxon>
        <taxon>Spirosomataceae</taxon>
        <taxon>Dyadobacter</taxon>
    </lineage>
</organism>
<keyword evidence="1" id="KW-0472">Membrane</keyword>
<dbReference type="EMBL" id="SMFL01000020">
    <property type="protein sequence ID" value="TDE09418.1"/>
    <property type="molecule type" value="Genomic_DNA"/>
</dbReference>
<dbReference type="InterPro" id="IPR009781">
    <property type="entry name" value="DUF1345"/>
</dbReference>
<dbReference type="Proteomes" id="UP000294850">
    <property type="component" value="Unassembled WGS sequence"/>
</dbReference>
<reference evidence="2 3" key="1">
    <citation type="submission" date="2019-03" db="EMBL/GenBank/DDBJ databases">
        <title>Dyadobacter AR-3-6 sp. nov., isolated from arctic soil.</title>
        <authorList>
            <person name="Chaudhary D.K."/>
        </authorList>
    </citation>
    <scope>NUCLEOTIDE SEQUENCE [LARGE SCALE GENOMIC DNA]</scope>
    <source>
        <strain evidence="2 3">AR-3-6</strain>
    </source>
</reference>